<evidence type="ECO:0000259" key="5">
    <source>
        <dbReference type="Pfam" id="PF23762"/>
    </source>
</evidence>
<evidence type="ECO:0000313" key="7">
    <source>
        <dbReference type="Proteomes" id="UP000594454"/>
    </source>
</evidence>
<evidence type="ECO:0000313" key="6">
    <source>
        <dbReference type="EMBL" id="CAD7080266.1"/>
    </source>
</evidence>
<dbReference type="InterPro" id="IPR011050">
    <property type="entry name" value="Pectin_lyase_fold/virulence"/>
</dbReference>
<dbReference type="PANTHER" id="PTHR14695">
    <property type="entry name" value="SHC SH2-DOMAIN BINDING PROTEIN 1-RELATED"/>
    <property type="match status" value="1"/>
</dbReference>
<evidence type="ECO:0000256" key="1">
    <source>
        <dbReference type="ARBA" id="ARBA00004186"/>
    </source>
</evidence>
<dbReference type="Proteomes" id="UP000594454">
    <property type="component" value="Chromosome 1"/>
</dbReference>
<gene>
    <name evidence="6" type="ORF">HERILL_LOCUS3431</name>
</gene>
<proteinExistence type="predicted"/>
<dbReference type="InterPro" id="IPR057508">
    <property type="entry name" value="SHCBP-like_N"/>
</dbReference>
<dbReference type="OMA" id="FLCESQD"/>
<dbReference type="FunCoup" id="A0A7R8YPF5">
    <property type="interactions" value="174"/>
</dbReference>
<feature type="domain" description="SHC SH2" evidence="5">
    <location>
        <begin position="28"/>
        <end position="247"/>
    </location>
</feature>
<evidence type="ECO:0008006" key="8">
    <source>
        <dbReference type="Google" id="ProtNLM"/>
    </source>
</evidence>
<dbReference type="PANTHER" id="PTHR14695:SF4">
    <property type="entry name" value="PROTEIN NESSUN DORMA"/>
    <property type="match status" value="1"/>
</dbReference>
<organism evidence="6 7">
    <name type="scientific">Hermetia illucens</name>
    <name type="common">Black soldier fly</name>
    <dbReference type="NCBI Taxonomy" id="343691"/>
    <lineage>
        <taxon>Eukaryota</taxon>
        <taxon>Metazoa</taxon>
        <taxon>Ecdysozoa</taxon>
        <taxon>Arthropoda</taxon>
        <taxon>Hexapoda</taxon>
        <taxon>Insecta</taxon>
        <taxon>Pterygota</taxon>
        <taxon>Neoptera</taxon>
        <taxon>Endopterygota</taxon>
        <taxon>Diptera</taxon>
        <taxon>Brachycera</taxon>
        <taxon>Stratiomyomorpha</taxon>
        <taxon>Stratiomyidae</taxon>
        <taxon>Hermetiinae</taxon>
        <taxon>Hermetia</taxon>
    </lineage>
</organism>
<dbReference type="OrthoDB" id="5978115at2759"/>
<keyword evidence="3" id="KW-0206">Cytoskeleton</keyword>
<sequence length="581" mass="66842">MEVFEYNKSLLTRLEEATEVLNCTSSRVGASDVASQWAYYIECYVEPSGWQALWAMPRLICEELDIKYPTTVYGVVDEVLSTDLTAVFTVLAVDEVIELPKNQIVNLIDLWPVKNQENIELNAEVTADCLDKLRFFYNHIWMPWDNDCDDDINWTEKHLQSRIRFYFDLKRKDMRRCVAAHIRTLIVEAKYIQSKREYLEMDLSDKEDDVESDQQLDDSQITDLMRLHFRLTMIKSQFEMLENPMLRRIYENIMFDDHKYLKHALKLEKKELRRSLEGEKAKAYIVTQLRTLTEQLKYLEKAQEIIEPGKCVQMSKSLKDVLDFCNPSDHIYLPPGVHIMSFLEYFNDNGLICGLTTDISYNNPEYFAATPQEHDVIVTTQDSDSILLIFDGNFTIKNVILDCRTARCGAMVKNGTVTFENCLIIGDGKSSTKHGITVCNEGKLILNGCLIRDVAQGIVLRDDATVHMKDTNVFNCRYGLQVEDGTEVKFDKVSFVGTKYCGIYYLTNCLNNKVEEQTIVHDELYSMKNDLCESLPWSGDCTFENASRNVVLINKQASLVSGHVADVISDSMEDSYVMNAH</sequence>
<keyword evidence="2" id="KW-0963">Cytoplasm</keyword>
<dbReference type="GO" id="GO:0007283">
    <property type="term" value="P:spermatogenesis"/>
    <property type="evidence" value="ECO:0007669"/>
    <property type="project" value="TreeGrafter"/>
</dbReference>
<dbReference type="GO" id="GO:0005819">
    <property type="term" value="C:spindle"/>
    <property type="evidence" value="ECO:0007669"/>
    <property type="project" value="UniProtKB-SubCell"/>
</dbReference>
<dbReference type="EMBL" id="LR899009">
    <property type="protein sequence ID" value="CAD7080266.1"/>
    <property type="molecule type" value="Genomic_DNA"/>
</dbReference>
<reference evidence="6 7" key="1">
    <citation type="submission" date="2020-11" db="EMBL/GenBank/DDBJ databases">
        <authorList>
            <person name="Wallbank WR R."/>
            <person name="Pardo Diaz C."/>
            <person name="Kozak K."/>
            <person name="Martin S."/>
            <person name="Jiggins C."/>
            <person name="Moest M."/>
            <person name="Warren A I."/>
            <person name="Generalovic N T."/>
            <person name="Byers J.R.P. K."/>
            <person name="Montejo-Kovacevich G."/>
            <person name="Yen C E."/>
        </authorList>
    </citation>
    <scope>NUCLEOTIDE SEQUENCE [LARGE SCALE GENOMIC DNA]</scope>
</reference>
<dbReference type="InterPro" id="IPR039448">
    <property type="entry name" value="Beta_helix"/>
</dbReference>
<dbReference type="GO" id="GO:0007112">
    <property type="term" value="P:male meiosis cytokinesis"/>
    <property type="evidence" value="ECO:0007669"/>
    <property type="project" value="TreeGrafter"/>
</dbReference>
<evidence type="ECO:0000259" key="4">
    <source>
        <dbReference type="Pfam" id="PF13229"/>
    </source>
</evidence>
<dbReference type="InterPro" id="IPR045140">
    <property type="entry name" value="SHCBP1-like"/>
</dbReference>
<evidence type="ECO:0000256" key="2">
    <source>
        <dbReference type="ARBA" id="ARBA00022490"/>
    </source>
</evidence>
<evidence type="ECO:0000256" key="3">
    <source>
        <dbReference type="ARBA" id="ARBA00023212"/>
    </source>
</evidence>
<dbReference type="Pfam" id="PF13229">
    <property type="entry name" value="Beta_helix"/>
    <property type="match status" value="1"/>
</dbReference>
<dbReference type="SUPFAM" id="SSF51126">
    <property type="entry name" value="Pectin lyase-like"/>
    <property type="match status" value="1"/>
</dbReference>
<accession>A0A7R8YPF5</accession>
<dbReference type="AlphaFoldDB" id="A0A7R8YPF5"/>
<dbReference type="Pfam" id="PF23762">
    <property type="entry name" value="SHCBP_N"/>
    <property type="match status" value="1"/>
</dbReference>
<comment type="subcellular location">
    <subcellularLocation>
        <location evidence="1">Cytoplasm</location>
        <location evidence="1">Cytoskeleton</location>
        <location evidence="1">Spindle</location>
    </subcellularLocation>
</comment>
<protein>
    <recommendedName>
        <fullName evidence="8">Right handed beta helix domain-containing protein</fullName>
    </recommendedName>
</protein>
<dbReference type="InterPro" id="IPR012334">
    <property type="entry name" value="Pectin_lyas_fold"/>
</dbReference>
<dbReference type="InParanoid" id="A0A7R8YPF5"/>
<dbReference type="Gene3D" id="2.160.20.10">
    <property type="entry name" value="Single-stranded right-handed beta-helix, Pectin lyase-like"/>
    <property type="match status" value="1"/>
</dbReference>
<keyword evidence="7" id="KW-1185">Reference proteome</keyword>
<feature type="domain" description="Right handed beta helix" evidence="4">
    <location>
        <begin position="387"/>
        <end position="519"/>
    </location>
</feature>
<name>A0A7R8YPF5_HERIL</name>